<evidence type="ECO:0000313" key="2">
    <source>
        <dbReference type="Proteomes" id="UP000663918"/>
    </source>
</evidence>
<sequence length="240" mass="26402">MIGLVLAAVLTFQTGAPSGLSLPPAPAPTLSPEARQLIAPVLDGITTEQARQAALPPPADINERFLRMYRLDQQTRAAATDIDFTTLPPDQRQPAMAAMWTAIGAVDESNQKALLEMLPPEGWFYKSVYGDGPASTAFLIIQHSDVDLWRRFLPVLEPLVATGEVEGQSYGLMYDRLAVAEGRPQRYGTQMTCKGGKFVVDYDALEDPEHAEERRAAMGFHRTLKEYEALFAGYPSCEED</sequence>
<proteinExistence type="predicted"/>
<dbReference type="RefSeq" id="WP_207931754.1">
    <property type="nucleotide sequence ID" value="NZ_CP062222.1"/>
</dbReference>
<keyword evidence="2" id="KW-1185">Reference proteome</keyword>
<dbReference type="Pfam" id="PF20329">
    <property type="entry name" value="DUF6624"/>
    <property type="match status" value="1"/>
</dbReference>
<dbReference type="KEGG" id="bgoe:IFJ75_06255"/>
<dbReference type="AlphaFoldDB" id="A0A975C3L9"/>
<reference evidence="1" key="1">
    <citation type="submission" date="2020-09" db="EMBL/GenBank/DDBJ databases">
        <title>Brevundimonas sp. LVF2 isolated from a puddle in Goettingen, Germany.</title>
        <authorList>
            <person name="Friedrich I."/>
            <person name="Klassen A."/>
            <person name="Hannes N."/>
            <person name="Schneider D."/>
            <person name="Hertel R."/>
            <person name="Daniel R."/>
        </authorList>
    </citation>
    <scope>NUCLEOTIDE SEQUENCE</scope>
    <source>
        <strain evidence="1">LVF2</strain>
    </source>
</reference>
<gene>
    <name evidence="1" type="ORF">IFJ75_06255</name>
</gene>
<dbReference type="EMBL" id="CP062222">
    <property type="protein sequence ID" value="QTC92474.1"/>
    <property type="molecule type" value="Genomic_DNA"/>
</dbReference>
<accession>A0A975C3L9</accession>
<dbReference type="InterPro" id="IPR046732">
    <property type="entry name" value="DUF6624"/>
</dbReference>
<protein>
    <submittedName>
        <fullName evidence="1">Uncharacterized protein</fullName>
    </submittedName>
</protein>
<evidence type="ECO:0000313" key="1">
    <source>
        <dbReference type="EMBL" id="QTC92474.1"/>
    </source>
</evidence>
<organism evidence="1 2">
    <name type="scientific">Brevundimonas goettingensis</name>
    <dbReference type="NCBI Taxonomy" id="2774190"/>
    <lineage>
        <taxon>Bacteria</taxon>
        <taxon>Pseudomonadati</taxon>
        <taxon>Pseudomonadota</taxon>
        <taxon>Alphaproteobacteria</taxon>
        <taxon>Caulobacterales</taxon>
        <taxon>Caulobacteraceae</taxon>
        <taxon>Brevundimonas</taxon>
    </lineage>
</organism>
<dbReference type="Proteomes" id="UP000663918">
    <property type="component" value="Chromosome"/>
</dbReference>
<name>A0A975C3L9_9CAUL</name>